<dbReference type="AlphaFoldDB" id="A0A067JNI1"/>
<accession>A0A067JNI1</accession>
<organism evidence="1 2">
    <name type="scientific">Jatropha curcas</name>
    <name type="common">Barbados nut</name>
    <dbReference type="NCBI Taxonomy" id="180498"/>
    <lineage>
        <taxon>Eukaryota</taxon>
        <taxon>Viridiplantae</taxon>
        <taxon>Streptophyta</taxon>
        <taxon>Embryophyta</taxon>
        <taxon>Tracheophyta</taxon>
        <taxon>Spermatophyta</taxon>
        <taxon>Magnoliopsida</taxon>
        <taxon>eudicotyledons</taxon>
        <taxon>Gunneridae</taxon>
        <taxon>Pentapetalae</taxon>
        <taxon>rosids</taxon>
        <taxon>fabids</taxon>
        <taxon>Malpighiales</taxon>
        <taxon>Euphorbiaceae</taxon>
        <taxon>Crotonoideae</taxon>
        <taxon>Jatropheae</taxon>
        <taxon>Jatropha</taxon>
    </lineage>
</organism>
<evidence type="ECO:0000313" key="2">
    <source>
        <dbReference type="Proteomes" id="UP000027138"/>
    </source>
</evidence>
<dbReference type="Proteomes" id="UP000027138">
    <property type="component" value="Unassembled WGS sequence"/>
</dbReference>
<protein>
    <submittedName>
        <fullName evidence="1">Uncharacterized protein</fullName>
    </submittedName>
</protein>
<sequence length="56" mass="6283">MPPVTLPVFLHADQALSGDDASLFLLATQLRFRRNPPRLRLLHMQLRDSIDSASLA</sequence>
<evidence type="ECO:0000313" key="1">
    <source>
        <dbReference type="EMBL" id="KDP25541.1"/>
    </source>
</evidence>
<gene>
    <name evidence="1" type="ORF">JCGZ_20697</name>
</gene>
<dbReference type="EMBL" id="KK914993">
    <property type="protein sequence ID" value="KDP25541.1"/>
    <property type="molecule type" value="Genomic_DNA"/>
</dbReference>
<name>A0A067JNI1_JATCU</name>
<proteinExistence type="predicted"/>
<keyword evidence="2" id="KW-1185">Reference proteome</keyword>
<reference evidence="1 2" key="1">
    <citation type="journal article" date="2014" name="PLoS ONE">
        <title>Global Analysis of Gene Expression Profiles in Physic Nut (Jatropha curcas L.) Seedlings Exposed to Salt Stress.</title>
        <authorList>
            <person name="Zhang L."/>
            <person name="Zhang C."/>
            <person name="Wu P."/>
            <person name="Chen Y."/>
            <person name="Li M."/>
            <person name="Jiang H."/>
            <person name="Wu G."/>
        </authorList>
    </citation>
    <scope>NUCLEOTIDE SEQUENCE [LARGE SCALE GENOMIC DNA]</scope>
    <source>
        <strain evidence="2">cv. GZQX0401</strain>
        <tissue evidence="1">Young leaves</tissue>
    </source>
</reference>